<sequence>MAGLVSYASSSDDDESADEQPRVQAPSTQAQEPSEPSQAVAVPPSEPVAAQKAVPKPPTPQETSAPGAALPPPGAALPPPGAAPLGPSLPPMGPASGCTSSPSSPYTTSRSLIHDLTLPSVPCLSIPSSPPPPATPLASCLATSQKFAHFLSLKRQGTHFNAKLSQSSALRNPALTDKLLQYVDMPPPGAGGGGGGRLQYQTTLSAAVWDPAAFPASAFRDALRKGRDSVARDKEAQRTAPGRTSVEFVPATTAPAGGGKGDRRKGGWQ</sequence>
<feature type="compositionally biased region" description="Pro residues" evidence="1">
    <location>
        <begin position="69"/>
        <end position="93"/>
    </location>
</feature>
<dbReference type="Proteomes" id="UP000323067">
    <property type="component" value="Chromosome iv"/>
</dbReference>
<dbReference type="PANTHER" id="PTHR13464:SF0">
    <property type="entry name" value="SAP30-BINDING PROTEIN"/>
    <property type="match status" value="1"/>
</dbReference>
<dbReference type="Pfam" id="PF07818">
    <property type="entry name" value="HCNGP"/>
    <property type="match status" value="1"/>
</dbReference>
<dbReference type="InterPro" id="IPR012479">
    <property type="entry name" value="SAP30BP"/>
</dbReference>
<name>A0A2H4S5H0_CORMI</name>
<dbReference type="GO" id="GO:0005634">
    <property type="term" value="C:nucleus"/>
    <property type="evidence" value="ECO:0007669"/>
    <property type="project" value="TreeGrafter"/>
</dbReference>
<evidence type="ECO:0000256" key="1">
    <source>
        <dbReference type="SAM" id="MobiDB-lite"/>
    </source>
</evidence>
<dbReference type="PANTHER" id="PTHR13464">
    <property type="entry name" value="TRANSCRIPTIONAL REGULATOR PROTEIN HCNGP"/>
    <property type="match status" value="1"/>
</dbReference>
<evidence type="ECO:0000313" key="2">
    <source>
        <dbReference type="EMBL" id="ATY58355.1"/>
    </source>
</evidence>
<accession>A0A2H4S5H0</accession>
<feature type="region of interest" description="Disordered" evidence="1">
    <location>
        <begin position="225"/>
        <end position="269"/>
    </location>
</feature>
<dbReference type="AlphaFoldDB" id="A0A2H4S5H0"/>
<feature type="region of interest" description="Disordered" evidence="1">
    <location>
        <begin position="1"/>
        <end position="112"/>
    </location>
</feature>
<dbReference type="VEuPathDB" id="FungiDB:A9K55_003282"/>
<feature type="compositionally biased region" description="Basic and acidic residues" evidence="1">
    <location>
        <begin position="225"/>
        <end position="237"/>
    </location>
</feature>
<feature type="compositionally biased region" description="Low complexity" evidence="1">
    <location>
        <begin position="94"/>
        <end position="111"/>
    </location>
</feature>
<organism evidence="2 3">
    <name type="scientific">Cordyceps militaris</name>
    <name type="common">Caterpillar fungus</name>
    <name type="synonym">Clavaria militaris</name>
    <dbReference type="NCBI Taxonomy" id="73501"/>
    <lineage>
        <taxon>Eukaryota</taxon>
        <taxon>Fungi</taxon>
        <taxon>Dikarya</taxon>
        <taxon>Ascomycota</taxon>
        <taxon>Pezizomycotina</taxon>
        <taxon>Sordariomycetes</taxon>
        <taxon>Hypocreomycetidae</taxon>
        <taxon>Hypocreales</taxon>
        <taxon>Cordycipitaceae</taxon>
        <taxon>Cordyceps</taxon>
    </lineage>
</organism>
<gene>
    <name evidence="2" type="ORF">A9K55_003282</name>
</gene>
<feature type="compositionally biased region" description="Low complexity" evidence="1">
    <location>
        <begin position="36"/>
        <end position="54"/>
    </location>
</feature>
<dbReference type="EMBL" id="CP023322">
    <property type="protein sequence ID" value="ATY58355.1"/>
    <property type="molecule type" value="Genomic_DNA"/>
</dbReference>
<reference evidence="2 3" key="1">
    <citation type="journal article" date="2017" name="BMC Genomics">
        <title>Chromosome level assembly and secondary metabolite potential of the parasitic fungus Cordyceps militaris.</title>
        <authorList>
            <person name="Kramer G.J."/>
            <person name="Nodwell J.R."/>
        </authorList>
    </citation>
    <scope>NUCLEOTIDE SEQUENCE [LARGE SCALE GENOMIC DNA]</scope>
    <source>
        <strain evidence="2 3">ATCC 34164</strain>
    </source>
</reference>
<dbReference type="OrthoDB" id="1714508at2759"/>
<dbReference type="GO" id="GO:0006355">
    <property type="term" value="P:regulation of DNA-templated transcription"/>
    <property type="evidence" value="ECO:0007669"/>
    <property type="project" value="InterPro"/>
</dbReference>
<feature type="compositionally biased region" description="Basic and acidic residues" evidence="1">
    <location>
        <begin position="260"/>
        <end position="269"/>
    </location>
</feature>
<evidence type="ECO:0000313" key="3">
    <source>
        <dbReference type="Proteomes" id="UP000323067"/>
    </source>
</evidence>
<feature type="compositionally biased region" description="Polar residues" evidence="1">
    <location>
        <begin position="25"/>
        <end position="35"/>
    </location>
</feature>
<proteinExistence type="predicted"/>
<protein>
    <submittedName>
        <fullName evidence="2">HCNGP-like protein</fullName>
    </submittedName>
</protein>
<dbReference type="VEuPathDB" id="FungiDB:CCM_05914"/>